<comment type="similarity">
    <text evidence="7">Belongs to the CENP-H/MCM16 family.</text>
</comment>
<keyword evidence="11" id="KW-1185">Reference proteome</keyword>
<dbReference type="GO" id="GO:0007052">
    <property type="term" value="P:mitotic spindle organization"/>
    <property type="evidence" value="ECO:0007669"/>
    <property type="project" value="TreeGrafter"/>
</dbReference>
<proteinExistence type="inferred from homology"/>
<name>A0AAV1G6D5_XYRNO</name>
<evidence type="ECO:0000259" key="9">
    <source>
        <dbReference type="Pfam" id="PF05837"/>
    </source>
</evidence>
<dbReference type="EMBL" id="OY660875">
    <property type="protein sequence ID" value="CAJ1068883.1"/>
    <property type="molecule type" value="Genomic_DNA"/>
</dbReference>
<gene>
    <name evidence="10" type="ORF">XNOV1_A021531</name>
</gene>
<evidence type="ECO:0000256" key="2">
    <source>
        <dbReference type="ARBA" id="ARBA00004629"/>
    </source>
</evidence>
<dbReference type="InterPro" id="IPR008426">
    <property type="entry name" value="CENP-H_C"/>
</dbReference>
<reference evidence="10" key="1">
    <citation type="submission" date="2023-08" db="EMBL/GenBank/DDBJ databases">
        <authorList>
            <person name="Alioto T."/>
            <person name="Alioto T."/>
            <person name="Gomez Garrido J."/>
        </authorList>
    </citation>
    <scope>NUCLEOTIDE SEQUENCE</scope>
</reference>
<dbReference type="GO" id="GO:0043515">
    <property type="term" value="F:kinetochore binding"/>
    <property type="evidence" value="ECO:0007669"/>
    <property type="project" value="TreeGrafter"/>
</dbReference>
<evidence type="ECO:0000256" key="5">
    <source>
        <dbReference type="ARBA" id="ARBA00023242"/>
    </source>
</evidence>
<evidence type="ECO:0000313" key="10">
    <source>
        <dbReference type="EMBL" id="CAJ1068883.1"/>
    </source>
</evidence>
<dbReference type="InterPro" id="IPR040034">
    <property type="entry name" value="CENP-H"/>
</dbReference>
<evidence type="ECO:0000256" key="1">
    <source>
        <dbReference type="ARBA" id="ARBA00004123"/>
    </source>
</evidence>
<sequence length="238" mass="27453">MDPSDIMGNLNHMVGAVRLNGAPAPDHTTGQKETSPADMLRMRQQMSNQCFEMTVQINAGKSRRSCSTSEAERDLPDHVDELERIKTTTFNRTLALHRMQMWHAIGEKLKQTDPEADFLTALSDRCLALCSQIKTFQQESSVLQDEITEIQKKRLEMKRLTHEKMKEIEELMKKQHPHTEKYKAVLEKGQDNLEKYRKMIVMTQNVLRGVLMACKINWLDDPKLRDIAMSLEDIPISD</sequence>
<evidence type="ECO:0000313" key="11">
    <source>
        <dbReference type="Proteomes" id="UP001178508"/>
    </source>
</evidence>
<dbReference type="AlphaFoldDB" id="A0AAV1G6D5"/>
<keyword evidence="8" id="KW-0175">Coiled coil</keyword>
<dbReference type="GO" id="GO:0007059">
    <property type="term" value="P:chromosome segregation"/>
    <property type="evidence" value="ECO:0007669"/>
    <property type="project" value="TreeGrafter"/>
</dbReference>
<dbReference type="PANTHER" id="PTHR48122:SF1">
    <property type="entry name" value="CENTROMERE PROTEIN H"/>
    <property type="match status" value="1"/>
</dbReference>
<dbReference type="GO" id="GO:0051382">
    <property type="term" value="P:kinetochore assembly"/>
    <property type="evidence" value="ECO:0007669"/>
    <property type="project" value="InterPro"/>
</dbReference>
<dbReference type="Pfam" id="PF05837">
    <property type="entry name" value="CENP-H"/>
    <property type="match status" value="1"/>
</dbReference>
<keyword evidence="6" id="KW-0137">Centromere</keyword>
<protein>
    <submittedName>
        <fullName evidence="10">Centromere protein H</fullName>
    </submittedName>
</protein>
<keyword evidence="5" id="KW-0539">Nucleus</keyword>
<dbReference type="PANTHER" id="PTHR48122">
    <property type="entry name" value="CENTROMERE PROTEIN H"/>
    <property type="match status" value="1"/>
</dbReference>
<evidence type="ECO:0000256" key="6">
    <source>
        <dbReference type="ARBA" id="ARBA00023328"/>
    </source>
</evidence>
<dbReference type="GO" id="GO:0005634">
    <property type="term" value="C:nucleus"/>
    <property type="evidence" value="ECO:0007669"/>
    <property type="project" value="UniProtKB-SubCell"/>
</dbReference>
<evidence type="ECO:0000256" key="8">
    <source>
        <dbReference type="SAM" id="Coils"/>
    </source>
</evidence>
<evidence type="ECO:0000256" key="3">
    <source>
        <dbReference type="ARBA" id="ARBA00022454"/>
    </source>
</evidence>
<evidence type="ECO:0000256" key="7">
    <source>
        <dbReference type="ARBA" id="ARBA00025735"/>
    </source>
</evidence>
<evidence type="ECO:0000256" key="4">
    <source>
        <dbReference type="ARBA" id="ARBA00022838"/>
    </source>
</evidence>
<keyword evidence="3" id="KW-0158">Chromosome</keyword>
<dbReference type="GO" id="GO:0000776">
    <property type="term" value="C:kinetochore"/>
    <property type="evidence" value="ECO:0007669"/>
    <property type="project" value="UniProtKB-KW"/>
</dbReference>
<organism evidence="10 11">
    <name type="scientific">Xyrichtys novacula</name>
    <name type="common">Pearly razorfish</name>
    <name type="synonym">Hemipteronotus novacula</name>
    <dbReference type="NCBI Taxonomy" id="13765"/>
    <lineage>
        <taxon>Eukaryota</taxon>
        <taxon>Metazoa</taxon>
        <taxon>Chordata</taxon>
        <taxon>Craniata</taxon>
        <taxon>Vertebrata</taxon>
        <taxon>Euteleostomi</taxon>
        <taxon>Actinopterygii</taxon>
        <taxon>Neopterygii</taxon>
        <taxon>Teleostei</taxon>
        <taxon>Neoteleostei</taxon>
        <taxon>Acanthomorphata</taxon>
        <taxon>Eupercaria</taxon>
        <taxon>Labriformes</taxon>
        <taxon>Labridae</taxon>
        <taxon>Xyrichtys</taxon>
    </lineage>
</organism>
<keyword evidence="4" id="KW-0995">Kinetochore</keyword>
<feature type="coiled-coil region" evidence="8">
    <location>
        <begin position="133"/>
        <end position="170"/>
    </location>
</feature>
<accession>A0AAV1G6D5</accession>
<dbReference type="Proteomes" id="UP001178508">
    <property type="component" value="Chromosome 12"/>
</dbReference>
<feature type="domain" description="Centromere protein H C-terminal" evidence="9">
    <location>
        <begin position="38"/>
        <end position="232"/>
    </location>
</feature>
<comment type="subcellular location">
    <subcellularLocation>
        <location evidence="2">Chromosome</location>
        <location evidence="2">Centromere</location>
        <location evidence="2">Kinetochore</location>
    </subcellularLocation>
    <subcellularLocation>
        <location evidence="1">Nucleus</location>
    </subcellularLocation>
</comment>